<dbReference type="Gene3D" id="3.90.1150.10">
    <property type="entry name" value="Aspartate Aminotransferase, domain 1"/>
    <property type="match status" value="1"/>
</dbReference>
<comment type="caution">
    <text evidence="6">The sequence shown here is derived from an EMBL/GenBank/DDBJ whole genome shotgun (WGS) entry which is preliminary data.</text>
</comment>
<feature type="domain" description="Aminotransferase class I/classII large" evidence="5">
    <location>
        <begin position="30"/>
        <end position="371"/>
    </location>
</feature>
<accession>A0ABV5J3N2</accession>
<dbReference type="EMBL" id="JBHMEW010000048">
    <property type="protein sequence ID" value="MFB9211422.1"/>
    <property type="molecule type" value="Genomic_DNA"/>
</dbReference>
<name>A0ABV5J3N2_9BACT</name>
<evidence type="ECO:0000256" key="3">
    <source>
        <dbReference type="ARBA" id="ARBA00022679"/>
    </source>
</evidence>
<evidence type="ECO:0000256" key="1">
    <source>
        <dbReference type="ARBA" id="ARBA00001933"/>
    </source>
</evidence>
<dbReference type="PANTHER" id="PTHR13693:SF77">
    <property type="entry name" value="8-AMINO-7-OXONONANOATE SYNTHASE"/>
    <property type="match status" value="1"/>
</dbReference>
<dbReference type="Pfam" id="PF00155">
    <property type="entry name" value="Aminotran_1_2"/>
    <property type="match status" value="1"/>
</dbReference>
<keyword evidence="4" id="KW-0663">Pyridoxal phosphate</keyword>
<dbReference type="RefSeq" id="WP_290246613.1">
    <property type="nucleotide sequence ID" value="NZ_JAUFQT010000001.1"/>
</dbReference>
<comment type="cofactor">
    <cofactor evidence="1">
        <name>pyridoxal 5'-phosphate</name>
        <dbReference type="ChEBI" id="CHEBI:597326"/>
    </cofactor>
</comment>
<evidence type="ECO:0000259" key="5">
    <source>
        <dbReference type="Pfam" id="PF00155"/>
    </source>
</evidence>
<comment type="similarity">
    <text evidence="2">Belongs to the class-II pyridoxal-phosphate-dependent aminotransferase family. BioF subfamily.</text>
</comment>
<keyword evidence="6" id="KW-0032">Aminotransferase</keyword>
<protein>
    <submittedName>
        <fullName evidence="6">Aminotransferase class I/II-fold pyridoxal phosphate-dependent enzyme</fullName>
    </submittedName>
</protein>
<gene>
    <name evidence="6" type="ORF">ACFFUR_06370</name>
</gene>
<reference evidence="6 7" key="1">
    <citation type="submission" date="2024-09" db="EMBL/GenBank/DDBJ databases">
        <authorList>
            <person name="Sun Q."/>
            <person name="Mori K."/>
        </authorList>
    </citation>
    <scope>NUCLEOTIDE SEQUENCE [LARGE SCALE GENOMIC DNA]</scope>
    <source>
        <strain evidence="6 7">CECT 7682</strain>
    </source>
</reference>
<dbReference type="PANTHER" id="PTHR13693">
    <property type="entry name" value="CLASS II AMINOTRANSFERASE/8-AMINO-7-OXONONANOATE SYNTHASE"/>
    <property type="match status" value="1"/>
</dbReference>
<dbReference type="GO" id="GO:0008483">
    <property type="term" value="F:transaminase activity"/>
    <property type="evidence" value="ECO:0007669"/>
    <property type="project" value="UniProtKB-KW"/>
</dbReference>
<evidence type="ECO:0000313" key="7">
    <source>
        <dbReference type="Proteomes" id="UP001589654"/>
    </source>
</evidence>
<dbReference type="InterPro" id="IPR015424">
    <property type="entry name" value="PyrdxlP-dep_Trfase"/>
</dbReference>
<evidence type="ECO:0000256" key="2">
    <source>
        <dbReference type="ARBA" id="ARBA00010008"/>
    </source>
</evidence>
<dbReference type="InterPro" id="IPR015422">
    <property type="entry name" value="PyrdxlP-dep_Trfase_small"/>
</dbReference>
<dbReference type="InterPro" id="IPR015421">
    <property type="entry name" value="PyrdxlP-dep_Trfase_major"/>
</dbReference>
<keyword evidence="7" id="KW-1185">Reference proteome</keyword>
<dbReference type="SUPFAM" id="SSF53383">
    <property type="entry name" value="PLP-dependent transferases"/>
    <property type="match status" value="1"/>
</dbReference>
<organism evidence="6 7">
    <name type="scientific">Echinicola jeungdonensis</name>
    <dbReference type="NCBI Taxonomy" id="709343"/>
    <lineage>
        <taxon>Bacteria</taxon>
        <taxon>Pseudomonadati</taxon>
        <taxon>Bacteroidota</taxon>
        <taxon>Cytophagia</taxon>
        <taxon>Cytophagales</taxon>
        <taxon>Cyclobacteriaceae</taxon>
        <taxon>Echinicola</taxon>
    </lineage>
</organism>
<proteinExistence type="inferred from homology"/>
<dbReference type="Proteomes" id="UP001589654">
    <property type="component" value="Unassembled WGS sequence"/>
</dbReference>
<dbReference type="InterPro" id="IPR004839">
    <property type="entry name" value="Aminotransferase_I/II_large"/>
</dbReference>
<dbReference type="Gene3D" id="3.40.640.10">
    <property type="entry name" value="Type I PLP-dependent aspartate aminotransferase-like (Major domain)"/>
    <property type="match status" value="1"/>
</dbReference>
<sequence>MENIHQFIQQKLTQAEAANQLRSLKPNDKHKVDFFSNDYLGFSQKGLLQKQITSTKVSSDWMGATGSRLISGNHLEIIQLEKLVAQSMESPAALLYNTGYLGNLGLLSAIGDKDSLFIYDAQVHASIKEGMRLSFGQKVSFKHNDTEDLKKKLQLHSNNPKKIYVLTEGLFSMDGDFPDLAKTLSLCEQYNAGLIIDEAHSLGTLGEDQKGLAHQFRNHPHLLARVITFGKAAGSHGAMVLGSEELIQFLVNFSRAFIYTTAPSFEQVMTLNASWKLLEQKTNFQNLEKIIQKYLELVPSKANSFSKNKSPIQAWFCSDIGLLKQKAARLNEAGFNVYPILSPTVKKGTERIRIVLHAFNTPEEISQLIEILNH</sequence>
<keyword evidence="3" id="KW-0808">Transferase</keyword>
<dbReference type="InterPro" id="IPR050087">
    <property type="entry name" value="AON_synthase_class-II"/>
</dbReference>
<evidence type="ECO:0000313" key="6">
    <source>
        <dbReference type="EMBL" id="MFB9211422.1"/>
    </source>
</evidence>
<evidence type="ECO:0000256" key="4">
    <source>
        <dbReference type="ARBA" id="ARBA00022898"/>
    </source>
</evidence>